<evidence type="ECO:0000313" key="4">
    <source>
        <dbReference type="EMBL" id="KAJ4785802.1"/>
    </source>
</evidence>
<dbReference type="Proteomes" id="UP001140206">
    <property type="component" value="Chromosome 2"/>
</dbReference>
<dbReference type="EMBL" id="JAMFTS010000003">
    <property type="protein sequence ID" value="KAJ4773198.1"/>
    <property type="molecule type" value="Genomic_DNA"/>
</dbReference>
<dbReference type="InterPro" id="IPR006070">
    <property type="entry name" value="Sua5-like_dom"/>
</dbReference>
<evidence type="ECO:0000313" key="3">
    <source>
        <dbReference type="EMBL" id="KAJ4773198.1"/>
    </source>
</evidence>
<sequence>MATIGEALSISHCHVAPTASLRSSRRLASPPSATSVSVVALLKRNPKRLKYAAERLFKKREEGMMYVKMDQSEEDMLKLEPVIQLIKEGAVGVIPTDTVYSIVCDMKNNDSIDRLRRIKGIGPTKPLSILCHAMRDIDKYTMGFPRGNSQGRMDIFRLVKHCLPGPYTFILMPSKELPRQCIRRGPKGVATRHVKRREVGVRIPDDTVCQHILDGLDSPLTCTSVKYPAEDEWILDPVVIADIYKEEGIDFIVDDGIRVAEPSTVVDMTGDNPTIIRLGKVCTYYQTNFFCVSSEHQKHKSQCPETFKRLVQNY</sequence>
<evidence type="ECO:0000256" key="1">
    <source>
        <dbReference type="ARBA" id="ARBA00015492"/>
    </source>
</evidence>
<dbReference type="PANTHER" id="PTHR42828:SF3">
    <property type="entry name" value="THREONYLCARBAMOYL-AMP SYNTHASE"/>
    <property type="match status" value="1"/>
</dbReference>
<dbReference type="AlphaFoldDB" id="A0AAV8F4A5"/>
<dbReference type="SUPFAM" id="SSF55821">
    <property type="entry name" value="YrdC/RibB"/>
    <property type="match status" value="1"/>
</dbReference>
<reference evidence="4" key="1">
    <citation type="submission" date="2022-08" db="EMBL/GenBank/DDBJ databases">
        <authorList>
            <person name="Marques A."/>
        </authorList>
    </citation>
    <scope>NUCLEOTIDE SEQUENCE</scope>
    <source>
        <strain evidence="4">RhyPub2mFocal</strain>
        <tissue evidence="4">Leaves</tissue>
    </source>
</reference>
<protein>
    <recommendedName>
        <fullName evidence="1">Threonylcarbamoyl-AMP synthase</fullName>
    </recommendedName>
</protein>
<dbReference type="InterPro" id="IPR017945">
    <property type="entry name" value="DHBP_synth_RibB-like_a/b_dom"/>
</dbReference>
<accession>A0AAV8F4A5</accession>
<gene>
    <name evidence="4" type="ORF">LUZ62_037048</name>
    <name evidence="3" type="ORF">LUZ62_057455</name>
</gene>
<evidence type="ECO:0000313" key="5">
    <source>
        <dbReference type="Proteomes" id="UP001140206"/>
    </source>
</evidence>
<comment type="caution">
    <text evidence="4">The sequence shown here is derived from an EMBL/GenBank/DDBJ whole genome shotgun (WGS) entry which is preliminary data.</text>
</comment>
<dbReference type="PROSITE" id="PS51163">
    <property type="entry name" value="YRDC"/>
    <property type="match status" value="1"/>
</dbReference>
<name>A0AAV8F4A5_9POAL</name>
<organism evidence="4 5">
    <name type="scientific">Rhynchospora pubera</name>
    <dbReference type="NCBI Taxonomy" id="906938"/>
    <lineage>
        <taxon>Eukaryota</taxon>
        <taxon>Viridiplantae</taxon>
        <taxon>Streptophyta</taxon>
        <taxon>Embryophyta</taxon>
        <taxon>Tracheophyta</taxon>
        <taxon>Spermatophyta</taxon>
        <taxon>Magnoliopsida</taxon>
        <taxon>Liliopsida</taxon>
        <taxon>Poales</taxon>
        <taxon>Cyperaceae</taxon>
        <taxon>Cyperoideae</taxon>
        <taxon>Rhynchosporeae</taxon>
        <taxon>Rhynchospora</taxon>
    </lineage>
</organism>
<dbReference type="PANTHER" id="PTHR42828">
    <property type="entry name" value="DHBP SYNTHASE RIBB-LIKE ALPHA/BETA DOMAIN-CONTAINING PROTEIN"/>
    <property type="match status" value="1"/>
</dbReference>
<dbReference type="GO" id="GO:0003725">
    <property type="term" value="F:double-stranded RNA binding"/>
    <property type="evidence" value="ECO:0007669"/>
    <property type="project" value="InterPro"/>
</dbReference>
<dbReference type="InterPro" id="IPR052532">
    <property type="entry name" value="SUA5_domain"/>
</dbReference>
<dbReference type="NCBIfam" id="TIGR00057">
    <property type="entry name" value="L-threonylcarbamoyladenylate synthase"/>
    <property type="match status" value="1"/>
</dbReference>
<dbReference type="Pfam" id="PF01300">
    <property type="entry name" value="Sua5_yciO_yrdC"/>
    <property type="match status" value="1"/>
</dbReference>
<dbReference type="EMBL" id="JAMFTS010000002">
    <property type="protein sequence ID" value="KAJ4785802.1"/>
    <property type="molecule type" value="Genomic_DNA"/>
</dbReference>
<feature type="domain" description="YrdC-like" evidence="2">
    <location>
        <begin position="76"/>
        <end position="281"/>
    </location>
</feature>
<evidence type="ECO:0000259" key="2">
    <source>
        <dbReference type="PROSITE" id="PS51163"/>
    </source>
</evidence>
<keyword evidence="5" id="KW-1185">Reference proteome</keyword>
<dbReference type="Proteomes" id="UP001140206">
    <property type="component" value="Chromosome 3"/>
</dbReference>
<proteinExistence type="predicted"/>
<dbReference type="Gene3D" id="3.90.870.10">
    <property type="entry name" value="DHBP synthase"/>
    <property type="match status" value="1"/>
</dbReference>